<dbReference type="Pfam" id="PF07751">
    <property type="entry name" value="Abi_2"/>
    <property type="match status" value="1"/>
</dbReference>
<dbReference type="InterPro" id="IPR011664">
    <property type="entry name" value="Abi_system_AbiD/AbiF-like"/>
</dbReference>
<dbReference type="OrthoDB" id="5363652at2"/>
<dbReference type="AlphaFoldDB" id="A0A1W6BVD6"/>
<dbReference type="EMBL" id="CP020867">
    <property type="protein sequence ID" value="ARJ56073.1"/>
    <property type="molecule type" value="Genomic_DNA"/>
</dbReference>
<dbReference type="eggNOG" id="COG4823">
    <property type="taxonomic scope" value="Bacteria"/>
</dbReference>
<organism evidence="1 2">
    <name type="scientific">Campylobacter cuniculorum DSM 23162 = LMG 24588</name>
    <dbReference type="NCBI Taxonomy" id="1121267"/>
    <lineage>
        <taxon>Bacteria</taxon>
        <taxon>Pseudomonadati</taxon>
        <taxon>Campylobacterota</taxon>
        <taxon>Epsilonproteobacteria</taxon>
        <taxon>Campylobacterales</taxon>
        <taxon>Campylobacteraceae</taxon>
        <taxon>Campylobacter</taxon>
    </lineage>
</organism>
<dbReference type="STRING" id="1121267.CCUN_0423"/>
<evidence type="ECO:0000313" key="2">
    <source>
        <dbReference type="Proteomes" id="UP000192902"/>
    </source>
</evidence>
<name>A0A1W6BVD6_9BACT</name>
<sequence length="313" mass="37623">MNKRKLNLDEQIQYMGGGEDLGIRFNLMDKEQAKCFLSESNYFFKIKAFAKNYDKDRNDKYIRLDFAYLREMSIIDALLRNIILEFCLICEHLLKTQINTHCSNSKDQDGYKIVKDFLSEYDKRPSSLMLYEKKKESCNIYQRKLIEKYYVNQNGIWENYFALWNFIEILTFSEFTKFYQFYCKSSDLKEHNFVNQIGKLRNASAHNFCILNNLKSYKNFYFKPTKLLQTKIRALSVVRKDKKLTHLENPLIHDCICLLFLIKDLCPPKMLKKLKKKLFDFIKRAKKNKQYFIDNQYISSSFEFMIKLVLKII</sequence>
<dbReference type="Proteomes" id="UP000192902">
    <property type="component" value="Chromosome"/>
</dbReference>
<proteinExistence type="predicted"/>
<protein>
    <submittedName>
        <fullName evidence="1">Abi-like protein</fullName>
    </submittedName>
</protein>
<dbReference type="KEGG" id="ccun:CCUN_0423"/>
<evidence type="ECO:0000313" key="1">
    <source>
        <dbReference type="EMBL" id="ARJ56073.1"/>
    </source>
</evidence>
<accession>A0A1W6BVD6</accession>
<gene>
    <name evidence="1" type="ORF">CCUN_0423</name>
</gene>
<reference evidence="1 2" key="1">
    <citation type="submission" date="2017-04" db="EMBL/GenBank/DDBJ databases">
        <title>Complete genome sequence of the Campylobacter cuniculorum type strain LMG24588.</title>
        <authorList>
            <person name="Miller W.G."/>
            <person name="Yee E."/>
            <person name="Revez J."/>
            <person name="Bono J.L."/>
            <person name="Rossi M."/>
        </authorList>
    </citation>
    <scope>NUCLEOTIDE SEQUENCE [LARGE SCALE GENOMIC DNA]</scope>
    <source>
        <strain evidence="1 2">LMG 24588</strain>
    </source>
</reference>